<keyword evidence="3" id="KW-1185">Reference proteome</keyword>
<gene>
    <name evidence="2" type="ORF">RFULGI_LOCUS18872</name>
</gene>
<evidence type="ECO:0000256" key="1">
    <source>
        <dbReference type="SAM" id="MobiDB-lite"/>
    </source>
</evidence>
<name>A0A9N9K725_9GLOM</name>
<evidence type="ECO:0000313" key="3">
    <source>
        <dbReference type="Proteomes" id="UP000789396"/>
    </source>
</evidence>
<feature type="non-terminal residue" evidence="2">
    <location>
        <position position="70"/>
    </location>
</feature>
<organism evidence="2 3">
    <name type="scientific">Racocetra fulgida</name>
    <dbReference type="NCBI Taxonomy" id="60492"/>
    <lineage>
        <taxon>Eukaryota</taxon>
        <taxon>Fungi</taxon>
        <taxon>Fungi incertae sedis</taxon>
        <taxon>Mucoromycota</taxon>
        <taxon>Glomeromycotina</taxon>
        <taxon>Glomeromycetes</taxon>
        <taxon>Diversisporales</taxon>
        <taxon>Gigasporaceae</taxon>
        <taxon>Racocetra</taxon>
    </lineage>
</organism>
<dbReference type="AlphaFoldDB" id="A0A9N9K725"/>
<accession>A0A9N9K725</accession>
<sequence>EEYNNSGNDSEEDSDKEPPEVSIQEAYNALKTWLSFFKQQRSSDFDMKDTKILKKYSKIMSKMLLDSKKQ</sequence>
<comment type="caution">
    <text evidence="2">The sequence shown here is derived from an EMBL/GenBank/DDBJ whole genome shotgun (WGS) entry which is preliminary data.</text>
</comment>
<dbReference type="EMBL" id="CAJVPZ010086431">
    <property type="protein sequence ID" value="CAG8812105.1"/>
    <property type="molecule type" value="Genomic_DNA"/>
</dbReference>
<proteinExistence type="predicted"/>
<feature type="non-terminal residue" evidence="2">
    <location>
        <position position="1"/>
    </location>
</feature>
<feature type="compositionally biased region" description="Acidic residues" evidence="1">
    <location>
        <begin position="1"/>
        <end position="15"/>
    </location>
</feature>
<dbReference type="Proteomes" id="UP000789396">
    <property type="component" value="Unassembled WGS sequence"/>
</dbReference>
<protein>
    <submittedName>
        <fullName evidence="2">12804_t:CDS:1</fullName>
    </submittedName>
</protein>
<reference evidence="2" key="1">
    <citation type="submission" date="2021-06" db="EMBL/GenBank/DDBJ databases">
        <authorList>
            <person name="Kallberg Y."/>
            <person name="Tangrot J."/>
            <person name="Rosling A."/>
        </authorList>
    </citation>
    <scope>NUCLEOTIDE SEQUENCE</scope>
    <source>
        <strain evidence="2">IN212</strain>
    </source>
</reference>
<evidence type="ECO:0000313" key="2">
    <source>
        <dbReference type="EMBL" id="CAG8812105.1"/>
    </source>
</evidence>
<dbReference type="OrthoDB" id="2374581at2759"/>
<feature type="region of interest" description="Disordered" evidence="1">
    <location>
        <begin position="1"/>
        <end position="20"/>
    </location>
</feature>